<reference evidence="2" key="1">
    <citation type="journal article" date="2021" name="Mol. Ecol. Resour.">
        <title>Apolygus lucorum genome provides insights into omnivorousness and mesophyll feeding.</title>
        <authorList>
            <person name="Liu Y."/>
            <person name="Liu H."/>
            <person name="Wang H."/>
            <person name="Huang T."/>
            <person name="Liu B."/>
            <person name="Yang B."/>
            <person name="Yin L."/>
            <person name="Li B."/>
            <person name="Zhang Y."/>
            <person name="Zhang S."/>
            <person name="Jiang F."/>
            <person name="Zhang X."/>
            <person name="Ren Y."/>
            <person name="Wang B."/>
            <person name="Wang S."/>
            <person name="Lu Y."/>
            <person name="Wu K."/>
            <person name="Fan W."/>
            <person name="Wang G."/>
        </authorList>
    </citation>
    <scope>NUCLEOTIDE SEQUENCE</scope>
    <source>
        <strain evidence="2">12Hb</strain>
    </source>
</reference>
<proteinExistence type="predicted"/>
<accession>A0A8S9XTV6</accession>
<feature type="compositionally biased region" description="Acidic residues" evidence="1">
    <location>
        <begin position="50"/>
        <end position="68"/>
    </location>
</feature>
<evidence type="ECO:0000313" key="3">
    <source>
        <dbReference type="Proteomes" id="UP000466442"/>
    </source>
</evidence>
<dbReference type="EMBL" id="WIXP02000005">
    <property type="protein sequence ID" value="KAF6211035.1"/>
    <property type="molecule type" value="Genomic_DNA"/>
</dbReference>
<comment type="caution">
    <text evidence="2">The sequence shown here is derived from an EMBL/GenBank/DDBJ whole genome shotgun (WGS) entry which is preliminary data.</text>
</comment>
<dbReference type="AlphaFoldDB" id="A0A8S9XTV6"/>
<dbReference type="Proteomes" id="UP000466442">
    <property type="component" value="Linkage Group LG5"/>
</dbReference>
<keyword evidence="3" id="KW-1185">Reference proteome</keyword>
<name>A0A8S9XTV6_APOLU</name>
<dbReference type="OrthoDB" id="7442607at2759"/>
<feature type="region of interest" description="Disordered" evidence="1">
    <location>
        <begin position="32"/>
        <end position="68"/>
    </location>
</feature>
<protein>
    <submittedName>
        <fullName evidence="2">Uncharacterized protein</fullName>
    </submittedName>
</protein>
<sequence length="68" mass="7202">MLVGTMQEDLPPPAKVRATDFSIAAIMARSDRAPVAPRSTSLGGVSGESCSEEEDVEVDVEECSESEM</sequence>
<feature type="non-terminal residue" evidence="2">
    <location>
        <position position="68"/>
    </location>
</feature>
<evidence type="ECO:0000313" key="2">
    <source>
        <dbReference type="EMBL" id="KAF6211035.1"/>
    </source>
</evidence>
<gene>
    <name evidence="2" type="ORF">GE061_014148</name>
</gene>
<evidence type="ECO:0000256" key="1">
    <source>
        <dbReference type="SAM" id="MobiDB-lite"/>
    </source>
</evidence>
<organism evidence="2 3">
    <name type="scientific">Apolygus lucorum</name>
    <name type="common">Small green plant bug</name>
    <name type="synonym">Lygocoris lucorum</name>
    <dbReference type="NCBI Taxonomy" id="248454"/>
    <lineage>
        <taxon>Eukaryota</taxon>
        <taxon>Metazoa</taxon>
        <taxon>Ecdysozoa</taxon>
        <taxon>Arthropoda</taxon>
        <taxon>Hexapoda</taxon>
        <taxon>Insecta</taxon>
        <taxon>Pterygota</taxon>
        <taxon>Neoptera</taxon>
        <taxon>Paraneoptera</taxon>
        <taxon>Hemiptera</taxon>
        <taxon>Heteroptera</taxon>
        <taxon>Panheteroptera</taxon>
        <taxon>Cimicomorpha</taxon>
        <taxon>Miridae</taxon>
        <taxon>Mirini</taxon>
        <taxon>Apolygus</taxon>
    </lineage>
</organism>